<keyword evidence="6" id="KW-0547">Nucleotide-binding</keyword>
<dbReference type="FunFam" id="3.40.50.300:FF:000221">
    <property type="entry name" value="Multidrug ABC transporter ATP-binding protein"/>
    <property type="match status" value="1"/>
</dbReference>
<dbReference type="InterPro" id="IPR017871">
    <property type="entry name" value="ABC_transporter-like_CS"/>
</dbReference>
<dbReference type="PANTHER" id="PTHR43394:SF1">
    <property type="entry name" value="ATP-BINDING CASSETTE SUB-FAMILY B MEMBER 10, MITOCHONDRIAL"/>
    <property type="match status" value="1"/>
</dbReference>
<dbReference type="SUPFAM" id="SSF90123">
    <property type="entry name" value="ABC transporter transmembrane region"/>
    <property type="match status" value="1"/>
</dbReference>
<dbReference type="EMBL" id="WBKB01000005">
    <property type="protein sequence ID" value="KAB1642674.1"/>
    <property type="molecule type" value="Genomic_DNA"/>
</dbReference>
<evidence type="ECO:0000256" key="11">
    <source>
        <dbReference type="SAM" id="MobiDB-lite"/>
    </source>
</evidence>
<dbReference type="RefSeq" id="WP_158052476.1">
    <property type="nucleotide sequence ID" value="NZ_WBKB01000005.1"/>
</dbReference>
<dbReference type="CDD" id="cd18550">
    <property type="entry name" value="ABC_6TM_exporter_like"/>
    <property type="match status" value="1"/>
</dbReference>
<feature type="domain" description="ABC transmembrane type-1" evidence="14">
    <location>
        <begin position="57"/>
        <end position="353"/>
    </location>
</feature>
<dbReference type="PANTHER" id="PTHR43394">
    <property type="entry name" value="ATP-DEPENDENT PERMEASE MDL1, MITOCHONDRIAL"/>
    <property type="match status" value="1"/>
</dbReference>
<evidence type="ECO:0000256" key="1">
    <source>
        <dbReference type="ARBA" id="ARBA00004429"/>
    </source>
</evidence>
<evidence type="ECO:0000256" key="5">
    <source>
        <dbReference type="ARBA" id="ARBA00022692"/>
    </source>
</evidence>
<organism evidence="15 16">
    <name type="scientific">Gulosibacter chungangensis</name>
    <dbReference type="NCBI Taxonomy" id="979746"/>
    <lineage>
        <taxon>Bacteria</taxon>
        <taxon>Bacillati</taxon>
        <taxon>Actinomycetota</taxon>
        <taxon>Actinomycetes</taxon>
        <taxon>Micrococcales</taxon>
        <taxon>Microbacteriaceae</taxon>
        <taxon>Gulosibacter</taxon>
    </lineage>
</organism>
<name>A0A7J5BB41_9MICO</name>
<dbReference type="Pfam" id="PF00664">
    <property type="entry name" value="ABC_membrane"/>
    <property type="match status" value="1"/>
</dbReference>
<dbReference type="AlphaFoldDB" id="A0A7J5BB41"/>
<evidence type="ECO:0000256" key="7">
    <source>
        <dbReference type="ARBA" id="ARBA00022840"/>
    </source>
</evidence>
<keyword evidence="4" id="KW-0997">Cell inner membrane</keyword>
<feature type="region of interest" description="Disordered" evidence="11">
    <location>
        <begin position="1"/>
        <end position="22"/>
    </location>
</feature>
<dbReference type="GO" id="GO:0005886">
    <property type="term" value="C:plasma membrane"/>
    <property type="evidence" value="ECO:0007669"/>
    <property type="project" value="UniProtKB-SubCell"/>
</dbReference>
<dbReference type="GO" id="GO:0016887">
    <property type="term" value="F:ATP hydrolysis activity"/>
    <property type="evidence" value="ECO:0007669"/>
    <property type="project" value="InterPro"/>
</dbReference>
<keyword evidence="16" id="KW-1185">Reference proteome</keyword>
<evidence type="ECO:0000256" key="10">
    <source>
        <dbReference type="ARBA" id="ARBA00023455"/>
    </source>
</evidence>
<dbReference type="SUPFAM" id="SSF52540">
    <property type="entry name" value="P-loop containing nucleoside triphosphate hydrolases"/>
    <property type="match status" value="1"/>
</dbReference>
<feature type="domain" description="ABC transporter" evidence="13">
    <location>
        <begin position="388"/>
        <end position="626"/>
    </location>
</feature>
<evidence type="ECO:0000256" key="12">
    <source>
        <dbReference type="SAM" id="Phobius"/>
    </source>
</evidence>
<comment type="similarity">
    <text evidence="10">Belongs to the ABC transporter superfamily. Siderophore-Fe(3+) uptake transporter (SIUT) (TC 3.A.1.21) family.</text>
</comment>
<comment type="subcellular location">
    <subcellularLocation>
        <location evidence="1">Cell inner membrane</location>
        <topology evidence="1">Multi-pass membrane protein</topology>
    </subcellularLocation>
</comment>
<evidence type="ECO:0000259" key="13">
    <source>
        <dbReference type="PROSITE" id="PS50893"/>
    </source>
</evidence>
<dbReference type="PROSITE" id="PS00211">
    <property type="entry name" value="ABC_TRANSPORTER_1"/>
    <property type="match status" value="1"/>
</dbReference>
<gene>
    <name evidence="15" type="ORF">F8O05_09440</name>
</gene>
<dbReference type="GO" id="GO:0015421">
    <property type="term" value="F:ABC-type oligopeptide transporter activity"/>
    <property type="evidence" value="ECO:0007669"/>
    <property type="project" value="TreeGrafter"/>
</dbReference>
<evidence type="ECO:0000259" key="14">
    <source>
        <dbReference type="PROSITE" id="PS50929"/>
    </source>
</evidence>
<evidence type="ECO:0000256" key="2">
    <source>
        <dbReference type="ARBA" id="ARBA00022448"/>
    </source>
</evidence>
<evidence type="ECO:0000256" key="3">
    <source>
        <dbReference type="ARBA" id="ARBA00022475"/>
    </source>
</evidence>
<dbReference type="InterPro" id="IPR003439">
    <property type="entry name" value="ABC_transporter-like_ATP-bd"/>
</dbReference>
<evidence type="ECO:0000256" key="8">
    <source>
        <dbReference type="ARBA" id="ARBA00022989"/>
    </source>
</evidence>
<keyword evidence="3" id="KW-1003">Cell membrane</keyword>
<proteinExistence type="inferred from homology"/>
<dbReference type="Pfam" id="PF00005">
    <property type="entry name" value="ABC_tran"/>
    <property type="match status" value="1"/>
</dbReference>
<dbReference type="Proteomes" id="UP000433493">
    <property type="component" value="Unassembled WGS sequence"/>
</dbReference>
<evidence type="ECO:0000256" key="4">
    <source>
        <dbReference type="ARBA" id="ARBA00022519"/>
    </source>
</evidence>
<protein>
    <submittedName>
        <fullName evidence="15">ABC transporter ATP-binding protein</fullName>
    </submittedName>
</protein>
<feature type="transmembrane region" description="Helical" evidence="12">
    <location>
        <begin position="56"/>
        <end position="76"/>
    </location>
</feature>
<dbReference type="InterPro" id="IPR036640">
    <property type="entry name" value="ABC1_TM_sf"/>
</dbReference>
<dbReference type="OrthoDB" id="9806127at2"/>
<evidence type="ECO:0000313" key="16">
    <source>
        <dbReference type="Proteomes" id="UP000433493"/>
    </source>
</evidence>
<dbReference type="InterPro" id="IPR027417">
    <property type="entry name" value="P-loop_NTPase"/>
</dbReference>
<accession>A0A7J5BB41</accession>
<keyword evidence="2" id="KW-0813">Transport</keyword>
<feature type="region of interest" description="Disordered" evidence="11">
    <location>
        <begin position="626"/>
        <end position="651"/>
    </location>
</feature>
<dbReference type="InterPro" id="IPR011527">
    <property type="entry name" value="ABC1_TM_dom"/>
</dbReference>
<feature type="transmembrane region" description="Helical" evidence="12">
    <location>
        <begin position="292"/>
        <end position="317"/>
    </location>
</feature>
<feature type="compositionally biased region" description="Gly residues" evidence="11">
    <location>
        <begin position="1"/>
        <end position="19"/>
    </location>
</feature>
<keyword evidence="7 15" id="KW-0067">ATP-binding</keyword>
<dbReference type="GO" id="GO:0005524">
    <property type="term" value="F:ATP binding"/>
    <property type="evidence" value="ECO:0007669"/>
    <property type="project" value="UniProtKB-KW"/>
</dbReference>
<dbReference type="PROSITE" id="PS50929">
    <property type="entry name" value="ABC_TM1F"/>
    <property type="match status" value="1"/>
</dbReference>
<dbReference type="Gene3D" id="3.40.50.300">
    <property type="entry name" value="P-loop containing nucleotide triphosphate hydrolases"/>
    <property type="match status" value="1"/>
</dbReference>
<evidence type="ECO:0000313" key="15">
    <source>
        <dbReference type="EMBL" id="KAB1642674.1"/>
    </source>
</evidence>
<keyword evidence="5 12" id="KW-0812">Transmembrane</keyword>
<evidence type="ECO:0000256" key="6">
    <source>
        <dbReference type="ARBA" id="ARBA00022741"/>
    </source>
</evidence>
<feature type="transmembrane region" description="Helical" evidence="12">
    <location>
        <begin position="103"/>
        <end position="124"/>
    </location>
</feature>
<dbReference type="Gene3D" id="1.20.1560.10">
    <property type="entry name" value="ABC transporter type 1, transmembrane domain"/>
    <property type="match status" value="1"/>
</dbReference>
<reference evidence="15 16" key="1">
    <citation type="submission" date="2019-09" db="EMBL/GenBank/DDBJ databases">
        <title>Phylogeny of genus Pseudoclavibacter and closely related genus.</title>
        <authorList>
            <person name="Li Y."/>
        </authorList>
    </citation>
    <scope>NUCLEOTIDE SEQUENCE [LARGE SCALE GENOMIC DNA]</scope>
    <source>
        <strain evidence="15 16">KCTC 13959</strain>
    </source>
</reference>
<dbReference type="PROSITE" id="PS50893">
    <property type="entry name" value="ABC_TRANSPORTER_2"/>
    <property type="match status" value="1"/>
</dbReference>
<sequence length="651" mass="70895">MTMMGPGGAGGRGGGGGRGASLRDESVLREQNAHAPEVDHLWRKIGGLFTPYRGELILALILVLATGALGVLPALLTKQAFDRGLFPVDAAGTADGSGPNFVALWWILAAMVGVLLLNSAITIWQTWLTVLIGNNVTADLRIRLFDKLQQMELSFFARTKTGEIQSRLQNDVGGVANTLQNTFTSVVGNIVSTIAAVAAMFVLNWQLAILSLIIMPPLVLMQRKVGQRRARIATKTQQSLADMTAMTQESLSVSGILLTKTLGREEASLELYQEENRQQVLLQRQLAMMGQWFFGFMRVVMGMIPVIIYLVAGFLIAGGAGLTSGTIVAFTSVNSQLTRPLTGLMRTGLEIQTSKALFARIFEYLGLQPAIQDPAQPEAPNPQRAGEIEFDSVVFRYPDQAESEPPTLKDVSFTVRAGQMAAFVGPSGAGKSTIGYLAARLYDVTDGTVRFSGVDVRNLRRKDILQHMGLVSQESYLIHASIAENLRLAKPDADLAQLQEACRKASIHEQIMSFPNGYETIVGERGYRLSGGEKQRIAIARVLLKDPPVLVLDEATSALDTVSERHVQEAIDEASRGRTVISIAHRLSTIRHADVIHVLDRGQILERGTHSELLALNGRYADLYREQDPQVTEAAPDDPAANTDPQHEARE</sequence>
<dbReference type="InterPro" id="IPR039421">
    <property type="entry name" value="Type_1_exporter"/>
</dbReference>
<feature type="transmembrane region" description="Helical" evidence="12">
    <location>
        <begin position="194"/>
        <end position="221"/>
    </location>
</feature>
<keyword evidence="8 12" id="KW-1133">Transmembrane helix</keyword>
<dbReference type="InterPro" id="IPR003593">
    <property type="entry name" value="AAA+_ATPase"/>
</dbReference>
<dbReference type="SMART" id="SM00382">
    <property type="entry name" value="AAA"/>
    <property type="match status" value="1"/>
</dbReference>
<keyword evidence="9 12" id="KW-0472">Membrane</keyword>
<comment type="caution">
    <text evidence="15">The sequence shown here is derived from an EMBL/GenBank/DDBJ whole genome shotgun (WGS) entry which is preliminary data.</text>
</comment>
<evidence type="ECO:0000256" key="9">
    <source>
        <dbReference type="ARBA" id="ARBA00023136"/>
    </source>
</evidence>